<reference evidence="1" key="1">
    <citation type="submission" date="2020-08" db="EMBL/GenBank/DDBJ databases">
        <title>Genomic Encyclopedia of Type Strains, Phase III (KMG-III): the genomes of soil and plant-associated and newly described type strains.</title>
        <authorList>
            <person name="Whitman W."/>
        </authorList>
    </citation>
    <scope>NUCLEOTIDE SEQUENCE [LARGE SCALE GENOMIC DNA]</scope>
    <source>
        <strain evidence="1">CECT 8628</strain>
    </source>
</reference>
<evidence type="ECO:0000313" key="2">
    <source>
        <dbReference type="Proteomes" id="UP000539265"/>
    </source>
</evidence>
<sequence>MLKLADITNTNVELIWQVVKKKAKKRDISNLLGEDTKINEKS</sequence>
<evidence type="ECO:0000313" key="1">
    <source>
        <dbReference type="EMBL" id="MBB3058266.1"/>
    </source>
</evidence>
<proteinExistence type="predicted"/>
<comment type="caution">
    <text evidence="1">The sequence shown here is derived from an EMBL/GenBank/DDBJ whole genome shotgun (WGS) entry which is preliminary data.</text>
</comment>
<name>A0A839SK61_9SPHI</name>
<organism evidence="1 2">
    <name type="scientific">Mucilaginibacter gotjawali</name>
    <dbReference type="NCBI Taxonomy" id="1550579"/>
    <lineage>
        <taxon>Bacteria</taxon>
        <taxon>Pseudomonadati</taxon>
        <taxon>Bacteroidota</taxon>
        <taxon>Sphingobacteriia</taxon>
        <taxon>Sphingobacteriales</taxon>
        <taxon>Sphingobacteriaceae</taxon>
        <taxon>Mucilaginibacter</taxon>
    </lineage>
</organism>
<dbReference type="Proteomes" id="UP000539265">
    <property type="component" value="Unassembled WGS sequence"/>
</dbReference>
<protein>
    <submittedName>
        <fullName evidence="1">Uncharacterized protein</fullName>
    </submittedName>
</protein>
<gene>
    <name evidence="1" type="ORF">FHS11_004715</name>
</gene>
<accession>A0A839SK61</accession>
<dbReference type="AlphaFoldDB" id="A0A839SK61"/>
<dbReference type="EMBL" id="JACHWX010000019">
    <property type="protein sequence ID" value="MBB3058266.1"/>
    <property type="molecule type" value="Genomic_DNA"/>
</dbReference>
<keyword evidence="2" id="KW-1185">Reference proteome</keyword>